<dbReference type="GO" id="GO:0098703">
    <property type="term" value="P:calcium ion import across plasma membrane"/>
    <property type="evidence" value="ECO:0007669"/>
    <property type="project" value="TreeGrafter"/>
</dbReference>
<evidence type="ECO:0000256" key="2">
    <source>
        <dbReference type="SAM" id="MobiDB-lite"/>
    </source>
</evidence>
<dbReference type="Proteomes" id="UP000604046">
    <property type="component" value="Unassembled WGS sequence"/>
</dbReference>
<comment type="caution">
    <text evidence="4">The sequence shown here is derived from an EMBL/GenBank/DDBJ whole genome shotgun (WGS) entry which is preliminary data.</text>
</comment>
<dbReference type="PANTHER" id="PTHR11878">
    <property type="entry name" value="SODIUM/CALCIUM EXCHANGER"/>
    <property type="match status" value="1"/>
</dbReference>
<dbReference type="InterPro" id="IPR051171">
    <property type="entry name" value="CaCA"/>
</dbReference>
<dbReference type="GO" id="GO:0016020">
    <property type="term" value="C:membrane"/>
    <property type="evidence" value="ECO:0007669"/>
    <property type="project" value="TreeGrafter"/>
</dbReference>
<organism evidence="4 5">
    <name type="scientific">Symbiodinium natans</name>
    <dbReference type="NCBI Taxonomy" id="878477"/>
    <lineage>
        <taxon>Eukaryota</taxon>
        <taxon>Sar</taxon>
        <taxon>Alveolata</taxon>
        <taxon>Dinophyceae</taxon>
        <taxon>Suessiales</taxon>
        <taxon>Symbiodiniaceae</taxon>
        <taxon>Symbiodinium</taxon>
    </lineage>
</organism>
<evidence type="ECO:0000313" key="4">
    <source>
        <dbReference type="EMBL" id="CAE7380014.1"/>
    </source>
</evidence>
<evidence type="ECO:0000256" key="3">
    <source>
        <dbReference type="SAM" id="Phobius"/>
    </source>
</evidence>
<feature type="non-terminal residue" evidence="4">
    <location>
        <position position="1"/>
    </location>
</feature>
<feature type="compositionally biased region" description="Basic residues" evidence="2">
    <location>
        <begin position="100"/>
        <end position="109"/>
    </location>
</feature>
<name>A0A812PWJ0_9DINO</name>
<accession>A0A812PWJ0</accession>
<dbReference type="PANTHER" id="PTHR11878:SF65">
    <property type="entry name" value="NA_CA-EXCHANGE PROTEIN, ISOFORM G"/>
    <property type="match status" value="1"/>
</dbReference>
<dbReference type="EMBL" id="CAJNDS010002222">
    <property type="protein sequence ID" value="CAE7380014.1"/>
    <property type="molecule type" value="Genomic_DNA"/>
</dbReference>
<keyword evidence="3" id="KW-0812">Transmembrane</keyword>
<feature type="non-terminal residue" evidence="4">
    <location>
        <position position="131"/>
    </location>
</feature>
<keyword evidence="1" id="KW-0813">Transport</keyword>
<sequence>WLIFILDMISPNVVEIWEAVVTFIFFPLLVFIAYAADVGWIGGGDSLRGRGTVITADMSPEELKDLEEDIRRRHGNSITREQVAQIMEIECSEPSSIATYRRRKHHKPKGKEGSIPPTKIVPITEDEEQGK</sequence>
<proteinExistence type="predicted"/>
<keyword evidence="1" id="KW-0406">Ion transport</keyword>
<feature type="transmembrane region" description="Helical" evidence="3">
    <location>
        <begin position="20"/>
        <end position="41"/>
    </location>
</feature>
<reference evidence="4" key="1">
    <citation type="submission" date="2021-02" db="EMBL/GenBank/DDBJ databases">
        <authorList>
            <person name="Dougan E. K."/>
            <person name="Rhodes N."/>
            <person name="Thang M."/>
            <person name="Chan C."/>
        </authorList>
    </citation>
    <scope>NUCLEOTIDE SEQUENCE</scope>
</reference>
<evidence type="ECO:0000313" key="5">
    <source>
        <dbReference type="Proteomes" id="UP000604046"/>
    </source>
</evidence>
<protein>
    <submittedName>
        <fullName evidence="4">SLC8A1 protein</fullName>
    </submittedName>
</protein>
<keyword evidence="3" id="KW-0472">Membrane</keyword>
<evidence type="ECO:0000256" key="1">
    <source>
        <dbReference type="ARBA" id="ARBA00023065"/>
    </source>
</evidence>
<keyword evidence="3" id="KW-1133">Transmembrane helix</keyword>
<gene>
    <name evidence="4" type="primary">SLC8A1</name>
    <name evidence="4" type="ORF">SNAT2548_LOCUS20745</name>
</gene>
<dbReference type="OrthoDB" id="418484at2759"/>
<feature type="region of interest" description="Disordered" evidence="2">
    <location>
        <begin position="98"/>
        <end position="131"/>
    </location>
</feature>
<dbReference type="AlphaFoldDB" id="A0A812PWJ0"/>
<keyword evidence="5" id="KW-1185">Reference proteome</keyword>
<dbReference type="GO" id="GO:0005432">
    <property type="term" value="F:calcium:sodium antiporter activity"/>
    <property type="evidence" value="ECO:0007669"/>
    <property type="project" value="TreeGrafter"/>
</dbReference>